<sequence>MEANPESIRAYGTYLAAEAAYNLPVIEKYAIDYGLKTDNVGGAAGLLLKPLGEAIKNVAQPAVEGVFDKISFGMADLGDAMIDVADNLQGRDETNASLFDQFHLGDDEPGDSHGRDYYGKDGKSAFQIAEIDLQPPEAEDGGNKDLTQHLRGPAKDAASIADWFLEAWHELAGKFGLPKIGEGDPPTFETVVLDPLLGDFNELTKNGNAWKAVLADGFAEIIVQMSKNFHTLVDSHLWTGEAAAAAQGFIQHHWSEMVKGAAEQIGQFIAEAFKKIADVLAQLAARLVNAIGEVLNDILVNLIAKHITRGQLGTIWETAKAVVDTFLEFFGIDIDDNTIVDVIERIARVIGDIFEAYRTMKELVGQAKEIFSLFNELKGALDKIPEIKMVKNAKEFASEVKQITEQVQNSEAFKKLQKGAEIYDKYEGDYKEAKERADRLREGLPEENPLPEQEKPKKEDYTPVQGPYVNEDDRPYIKNDGSGEVRYGRDFK</sequence>
<evidence type="ECO:0000256" key="1">
    <source>
        <dbReference type="SAM" id="MobiDB-lite"/>
    </source>
</evidence>
<feature type="region of interest" description="Disordered" evidence="1">
    <location>
        <begin position="434"/>
        <end position="492"/>
    </location>
</feature>
<feature type="compositionally biased region" description="Basic and acidic residues" evidence="1">
    <location>
        <begin position="434"/>
        <end position="444"/>
    </location>
</feature>
<dbReference type="EMBL" id="QGUI01000022">
    <property type="protein sequence ID" value="PZN01310.1"/>
    <property type="molecule type" value="Genomic_DNA"/>
</dbReference>
<dbReference type="AlphaFoldDB" id="A0A2W4LJB2"/>
<dbReference type="STRING" id="1111738.GCA_000427905_03323"/>
<gene>
    <name evidence="2" type="ORF">DIU77_01065</name>
</gene>
<feature type="compositionally biased region" description="Basic and acidic residues" evidence="1">
    <location>
        <begin position="471"/>
        <end position="492"/>
    </location>
</feature>
<reference evidence="2" key="1">
    <citation type="submission" date="2018-05" db="EMBL/GenBank/DDBJ databases">
        <authorList>
            <person name="Lanie J.A."/>
            <person name="Ng W.-L."/>
            <person name="Kazmierczak K.M."/>
            <person name="Andrzejewski T.M."/>
            <person name="Davidsen T.M."/>
            <person name="Wayne K.J."/>
            <person name="Tettelin H."/>
            <person name="Glass J.I."/>
            <person name="Rusch D."/>
            <person name="Podicherti R."/>
            <person name="Tsui H.-C.T."/>
            <person name="Winkler M.E."/>
        </authorList>
    </citation>
    <scope>NUCLEOTIDE SEQUENCE</scope>
    <source>
        <strain evidence="2">ZC4RG45</strain>
    </source>
</reference>
<comment type="caution">
    <text evidence="2">The sequence shown here is derived from an EMBL/GenBank/DDBJ whole genome shotgun (WGS) entry which is preliminary data.</text>
</comment>
<evidence type="ECO:0000313" key="2">
    <source>
        <dbReference type="EMBL" id="PZN01310.1"/>
    </source>
</evidence>
<organism evidence="2">
    <name type="scientific">Thermocrispum agreste</name>
    <dbReference type="NCBI Taxonomy" id="37925"/>
    <lineage>
        <taxon>Bacteria</taxon>
        <taxon>Bacillati</taxon>
        <taxon>Actinomycetota</taxon>
        <taxon>Actinomycetes</taxon>
        <taxon>Pseudonocardiales</taxon>
        <taxon>Pseudonocardiaceae</taxon>
        <taxon>Thermocrispum</taxon>
    </lineage>
</organism>
<name>A0A2W4LJB2_9PSEU</name>
<accession>A0A2W4LJB2</accession>
<proteinExistence type="predicted"/>
<feature type="compositionally biased region" description="Basic and acidic residues" evidence="1">
    <location>
        <begin position="452"/>
        <end position="461"/>
    </location>
</feature>
<protein>
    <submittedName>
        <fullName evidence="2">Uncharacterized protein</fullName>
    </submittedName>
</protein>